<dbReference type="Proteomes" id="UP000230249">
    <property type="component" value="Unassembled WGS sequence"/>
</dbReference>
<reference evidence="3" key="2">
    <citation type="submission" date="2017-11" db="EMBL/GenBank/DDBJ databases">
        <title>Candida auris genome assembly and annotation.</title>
        <authorList>
            <person name="Munoz J.F."/>
            <person name="Gade L.G."/>
            <person name="Chow N.A."/>
            <person name="Litvintseva A.P."/>
            <person name="Loparev V.N."/>
            <person name="Cuomo C.A."/>
        </authorList>
    </citation>
    <scope>NUCLEOTIDE SEQUENCE</scope>
    <source>
        <strain evidence="3">B8441</strain>
    </source>
</reference>
<dbReference type="EMBL" id="PEKT02000006">
    <property type="protein sequence ID" value="PIS54474.1"/>
    <property type="molecule type" value="Genomic_DNA"/>
</dbReference>
<reference evidence="2 4" key="3">
    <citation type="journal article" date="2018" name="Nat. Commun.">
        <title>Genomic insights into multidrug-resistance, mating and virulence in Candida auris and related emerging species.</title>
        <authorList>
            <person name="Munoz J.F."/>
            <person name="Gade L."/>
            <person name="Chow N.A."/>
            <person name="Loparev V.N."/>
            <person name="Juieng P."/>
            <person name="Berkow E.L."/>
            <person name="Farrer R.A."/>
            <person name="Litvintseva A.P."/>
            <person name="Cuomo C.A."/>
        </authorList>
    </citation>
    <scope>GENOME REANNOTATION</scope>
    <source>
        <strain evidence="2 4">B8441</strain>
    </source>
</reference>
<protein>
    <submittedName>
        <fullName evidence="3">Uncharacterized protein</fullName>
    </submittedName>
</protein>
<organism evidence="3">
    <name type="scientific">Candidozyma auris</name>
    <name type="common">Yeast</name>
    <name type="synonym">Candida auris</name>
    <dbReference type="NCBI Taxonomy" id="498019"/>
    <lineage>
        <taxon>Eukaryota</taxon>
        <taxon>Fungi</taxon>
        <taxon>Dikarya</taxon>
        <taxon>Ascomycota</taxon>
        <taxon>Saccharomycotina</taxon>
        <taxon>Pichiomycetes</taxon>
        <taxon>Metschnikowiaceae</taxon>
        <taxon>Candidozyma</taxon>
    </lineage>
</organism>
<reference evidence="2" key="4">
    <citation type="submission" date="2024-03" db="EMBL/GenBank/DDBJ databases">
        <title>Improved genome assembly of Candida auris strain B8441 and annotation of B11205.</title>
        <authorList>
            <person name="Cauldron N.C."/>
            <person name="Shea T."/>
            <person name="Cuomo C.A."/>
        </authorList>
    </citation>
    <scope>NUCLEOTIDE SEQUENCE</scope>
    <source>
        <strain evidence="2">B8441</strain>
    </source>
</reference>
<comment type="caution">
    <text evidence="3">The sequence shown here is derived from an EMBL/GenBank/DDBJ whole genome shotgun (WGS) entry which is preliminary data.</text>
</comment>
<dbReference type="VEuPathDB" id="FungiDB:CJI96_0004265"/>
<feature type="compositionally biased region" description="Basic residues" evidence="1">
    <location>
        <begin position="218"/>
        <end position="230"/>
    </location>
</feature>
<feature type="region of interest" description="Disordered" evidence="1">
    <location>
        <begin position="207"/>
        <end position="251"/>
    </location>
</feature>
<dbReference type="VEuPathDB" id="FungiDB:CJJ07_004992"/>
<reference evidence="3 4" key="1">
    <citation type="journal article" date="2017" name="Clin. Infect. Dis.">
        <title>Simultaneous emergence of multidrug-resistant Candida auris on 3 continents confirmed by whole-genome sequencing and epidemiological analyses.</title>
        <authorList>
            <person name="Lockhart S.R."/>
            <person name="Etienne K.A."/>
            <person name="Vallabhaneni S."/>
            <person name="Farooqi J."/>
            <person name="Chowdhary A."/>
            <person name="Govender N.P."/>
            <person name="Colombo A.L."/>
            <person name="Calvo B."/>
            <person name="Cuomo C.A."/>
            <person name="Desjardins C.A."/>
            <person name="Berkow E.L."/>
            <person name="Castanheira M."/>
            <person name="Magobo R.E."/>
            <person name="Jabeen K."/>
            <person name="Asghar R.J."/>
            <person name="Meis J.F."/>
            <person name="Jackson B."/>
            <person name="Chiller T."/>
            <person name="Litvintseva A.P."/>
        </authorList>
    </citation>
    <scope>NUCLEOTIDE SEQUENCE [LARGE SCALE GENOMIC DNA]</scope>
    <source>
        <strain evidence="3 4">B8441</strain>
    </source>
</reference>
<dbReference type="VEuPathDB" id="FungiDB:QG37_06566"/>
<dbReference type="AlphaFoldDB" id="A0A2H0ZUV5"/>
<dbReference type="VEuPathDB" id="FungiDB:CJI97_001791"/>
<accession>A0A2H0ZUV5</accession>
<keyword evidence="4" id="KW-1185">Reference proteome</keyword>
<evidence type="ECO:0000313" key="4">
    <source>
        <dbReference type="Proteomes" id="UP000230249"/>
    </source>
</evidence>
<evidence type="ECO:0000313" key="3">
    <source>
        <dbReference type="EMBL" id="PIS54474.1"/>
    </source>
</evidence>
<name>A0A2H0ZUV5_CANAR</name>
<proteinExistence type="predicted"/>
<evidence type="ECO:0000313" key="2">
    <source>
        <dbReference type="EMBL" id="KAK8438179.1"/>
    </source>
</evidence>
<evidence type="ECO:0000256" key="1">
    <source>
        <dbReference type="SAM" id="MobiDB-lite"/>
    </source>
</evidence>
<dbReference type="EMBL" id="PEKT03000007">
    <property type="protein sequence ID" value="KAK8438179.1"/>
    <property type="molecule type" value="Genomic_DNA"/>
</dbReference>
<sequence>MSLGLFSRGSNNYDAWFYDLKDWLAFEDDCVKHFISKKLTHDAIDPSVKEYYSKLKEDELRELITQINYYLCAHIKKCVDTSKVATNFNNFHELWKEIKRVGETDIIGRQIAELKSNYKAFRSYEDHKRHCNIYPETNDWKIRWMAFMFNPFKVSENSLRKLFISFNYTTIDKDFQNAVKLEEVPGLTSDRIIEELRAHCERELDLKHDERRKSNGQNRKKHYKHGKKANPKNDKFSNGKIPRSPGKPAKTSSMFAECSLYWIPGADVQTVEDLRYLQEYEDEIIDVEGSEGHITETFAKGTIKILPHC</sequence>
<dbReference type="VEuPathDB" id="FungiDB:CJJ09_005335"/>
<dbReference type="VEuPathDB" id="FungiDB:B9J08_002248"/>
<dbReference type="VEuPathDB" id="FungiDB:QG37_08169"/>
<gene>
    <name evidence="3" type="ORF">B9J08_002248</name>
    <name evidence="2" type="ORF">B9J08_05258</name>
</gene>